<dbReference type="EMBL" id="OB660609">
    <property type="protein sequence ID" value="CAD7225594.1"/>
    <property type="molecule type" value="Genomic_DNA"/>
</dbReference>
<accession>A0A7R8W5Z8</accession>
<keyword evidence="5" id="KW-0347">Helicase</keyword>
<evidence type="ECO:0000256" key="5">
    <source>
        <dbReference type="ARBA" id="ARBA00022806"/>
    </source>
</evidence>
<evidence type="ECO:0000259" key="7">
    <source>
        <dbReference type="Pfam" id="PF21634"/>
    </source>
</evidence>
<dbReference type="GO" id="GO:0016787">
    <property type="term" value="F:hydrolase activity"/>
    <property type="evidence" value="ECO:0007669"/>
    <property type="project" value="UniProtKB-KW"/>
</dbReference>
<comment type="subcellular location">
    <subcellularLocation>
        <location evidence="1">Cytoplasm</location>
    </subcellularLocation>
</comment>
<feature type="domain" description="Helicase MOV-10-like beta-barrel" evidence="7">
    <location>
        <begin position="667"/>
        <end position="702"/>
    </location>
</feature>
<dbReference type="PANTHER" id="PTHR45418:SF1">
    <property type="entry name" value="CANCER_TESTIS ANTIGEN 55"/>
    <property type="match status" value="1"/>
</dbReference>
<dbReference type="GO" id="GO:0005737">
    <property type="term" value="C:cytoplasm"/>
    <property type="evidence" value="ECO:0007669"/>
    <property type="project" value="UniProtKB-SubCell"/>
</dbReference>
<evidence type="ECO:0000256" key="3">
    <source>
        <dbReference type="ARBA" id="ARBA00022741"/>
    </source>
</evidence>
<proteinExistence type="predicted"/>
<feature type="domain" description="Helicase MOV-10-like beta-barrel" evidence="7">
    <location>
        <begin position="821"/>
        <end position="894"/>
    </location>
</feature>
<keyword evidence="3" id="KW-0547">Nucleotide-binding</keyword>
<protein>
    <recommendedName>
        <fullName evidence="7">Helicase MOV-10-like beta-barrel domain-containing protein</fullName>
    </recommendedName>
</protein>
<evidence type="ECO:0000256" key="6">
    <source>
        <dbReference type="ARBA" id="ARBA00022840"/>
    </source>
</evidence>
<dbReference type="GO" id="GO:0004386">
    <property type="term" value="F:helicase activity"/>
    <property type="evidence" value="ECO:0007669"/>
    <property type="project" value="UniProtKB-KW"/>
</dbReference>
<dbReference type="GO" id="GO:0005524">
    <property type="term" value="F:ATP binding"/>
    <property type="evidence" value="ECO:0007669"/>
    <property type="project" value="UniProtKB-KW"/>
</dbReference>
<dbReference type="OrthoDB" id="6513042at2759"/>
<keyword evidence="4" id="KW-0378">Hydrolase</keyword>
<keyword evidence="2" id="KW-0963">Cytoplasm</keyword>
<evidence type="ECO:0000313" key="8">
    <source>
        <dbReference type="EMBL" id="CAD7225594.1"/>
    </source>
</evidence>
<evidence type="ECO:0000256" key="2">
    <source>
        <dbReference type="ARBA" id="ARBA00022490"/>
    </source>
</evidence>
<name>A0A7R8W5Z8_9CRUS</name>
<dbReference type="Pfam" id="PF21634">
    <property type="entry name" value="MOV-10_beta-barrel"/>
    <property type="match status" value="2"/>
</dbReference>
<evidence type="ECO:0000256" key="1">
    <source>
        <dbReference type="ARBA" id="ARBA00004496"/>
    </source>
</evidence>
<reference evidence="8" key="1">
    <citation type="submission" date="2020-11" db="EMBL/GenBank/DDBJ databases">
        <authorList>
            <person name="Tran Van P."/>
        </authorList>
    </citation>
    <scope>NUCLEOTIDE SEQUENCE</scope>
</reference>
<dbReference type="AlphaFoldDB" id="A0A7R8W5Z8"/>
<keyword evidence="6" id="KW-0067">ATP-binding</keyword>
<sequence>MSVVSKLMLGSAFSSILIARTLAWPWSTSLLSAVVGYLLAVCVEPCIEEVEDRWIDPDSDRARLRRLRRKIRVIREQRLWKGGWKEDDPKHVSPLAVDFLRLEEECSTNAFTRLPLSQWEEKQVSAKVTENHGRHGMINGDIFYDLDVVSGFAGQLRVGIEVFVRCRRRTSEGIWVAENIILQDDPFRPLVSGSSALDFLCGPRKTTMMGKEVEDEEDAEADVGESVIVQVDRIFRGDVRTIIPRPPSSGLSTEQGPSFRLGNIPVPFRLEKGDWLDLSLAPVEDEKPGEGESSWTFSSGRGEGKWSNRKVAGVKATRELVSEGEITFLGREYGLINRSIKFYPRDCTPGYVPQNRDSVKVVAIENCFAGSRVGSGGEWRAVEVVPLSLNQLTRRRVTPGPLASDSVVQKELSLLWPKDGLVLTLSAAFEGDEQEGELEEVQSSLSLGQLVYNEERFLVAKIYNSRPEGYRVSFKEVTATGQIVEDADPTDESSRVLAPNGGCVVLRLQVLGKFVGSSRELVVFTLDPLAEAEDAEPVSLGRYISFSVEDPATVAVSSGGYRPNETGTPRRSKLLKFENEPSTIMASEKRILGVRSFKKNSFAPVKYKQYPIKEQLWTIFFERGDIVAYEPSLVQALSPRNYVARFSMLLHLEEMEVICGLRRFDLEQESFEKHGEFLCLCVPGLREGRPSLMLGDKVIAKTPAALSRGVASAEVEDPATVAVSSGGYRPNETGTPRRNKLLKFENEPSTIMASEKRILGVRGFKKNSFAPVKYKQYPIKEQLWTIFFERGDIVAYEPSLVQALSPREMEVICGLRRFDLEQESFEKHGEFLCLCVPGLREGRPSLMLGDKVIAKTPAALSRGVASAEEFVGEIHELHRDKLFLKFAPSFHVAYGGEQYL</sequence>
<dbReference type="PANTHER" id="PTHR45418">
    <property type="entry name" value="CANCER/TESTIS ANTIGEN 55"/>
    <property type="match status" value="1"/>
</dbReference>
<dbReference type="InterPro" id="IPR049080">
    <property type="entry name" value="MOV-10-like_beta-barrel"/>
</dbReference>
<gene>
    <name evidence="8" type="ORF">CTOB1V02_LOCUS3530</name>
</gene>
<organism evidence="8">
    <name type="scientific">Cyprideis torosa</name>
    <dbReference type="NCBI Taxonomy" id="163714"/>
    <lineage>
        <taxon>Eukaryota</taxon>
        <taxon>Metazoa</taxon>
        <taxon>Ecdysozoa</taxon>
        <taxon>Arthropoda</taxon>
        <taxon>Crustacea</taxon>
        <taxon>Oligostraca</taxon>
        <taxon>Ostracoda</taxon>
        <taxon>Podocopa</taxon>
        <taxon>Podocopida</taxon>
        <taxon>Cytherocopina</taxon>
        <taxon>Cytheroidea</taxon>
        <taxon>Cytherideidae</taxon>
        <taxon>Cyprideis</taxon>
    </lineage>
</organism>
<evidence type="ECO:0000256" key="4">
    <source>
        <dbReference type="ARBA" id="ARBA00022801"/>
    </source>
</evidence>